<dbReference type="PROSITE" id="PS51186">
    <property type="entry name" value="GNAT"/>
    <property type="match status" value="1"/>
</dbReference>
<protein>
    <submittedName>
        <fullName evidence="3">GNAT family acetyltransferase</fullName>
    </submittedName>
</protein>
<evidence type="ECO:0000256" key="1">
    <source>
        <dbReference type="SAM" id="MobiDB-lite"/>
    </source>
</evidence>
<gene>
    <name evidence="3" type="ORF">HMPREF9123_0640</name>
</gene>
<proteinExistence type="predicted"/>
<dbReference type="EMBL" id="AFAY01000012">
    <property type="protein sequence ID" value="EGF11524.1"/>
    <property type="molecule type" value="Genomic_DNA"/>
</dbReference>
<comment type="caution">
    <text evidence="3">The sequence shown here is derived from an EMBL/GenBank/DDBJ whole genome shotgun (WGS) entry which is preliminary data.</text>
</comment>
<feature type="compositionally biased region" description="Pro residues" evidence="1">
    <location>
        <begin position="104"/>
        <end position="120"/>
    </location>
</feature>
<dbReference type="OrthoDB" id="9814727at2"/>
<feature type="domain" description="N-acetyltransferase" evidence="2">
    <location>
        <begin position="125"/>
        <end position="267"/>
    </location>
</feature>
<dbReference type="GO" id="GO:0016747">
    <property type="term" value="F:acyltransferase activity, transferring groups other than amino-acyl groups"/>
    <property type="evidence" value="ECO:0007669"/>
    <property type="project" value="InterPro"/>
</dbReference>
<dbReference type="Gene3D" id="3.40.630.30">
    <property type="match status" value="1"/>
</dbReference>
<organism evidence="3 4">
    <name type="scientific">Neisseria bacilliformis ATCC BAA-1200</name>
    <dbReference type="NCBI Taxonomy" id="888742"/>
    <lineage>
        <taxon>Bacteria</taxon>
        <taxon>Pseudomonadati</taxon>
        <taxon>Pseudomonadota</taxon>
        <taxon>Betaproteobacteria</taxon>
        <taxon>Neisseriales</taxon>
        <taxon>Neisseriaceae</taxon>
        <taxon>Neisseria</taxon>
    </lineage>
</organism>
<dbReference type="RefSeq" id="WP_007341652.1">
    <property type="nucleotide sequence ID" value="NZ_GL878494.1"/>
</dbReference>
<reference evidence="3 4" key="1">
    <citation type="submission" date="2011-02" db="EMBL/GenBank/DDBJ databases">
        <authorList>
            <person name="Muzny D."/>
            <person name="Qin X."/>
            <person name="Deng J."/>
            <person name="Jiang H."/>
            <person name="Liu Y."/>
            <person name="Qu J."/>
            <person name="Song X.-Z."/>
            <person name="Zhang L."/>
            <person name="Thornton R."/>
            <person name="Coyle M."/>
            <person name="Francisco L."/>
            <person name="Jackson L."/>
            <person name="Javaid M."/>
            <person name="Korchina V."/>
            <person name="Kovar C."/>
            <person name="Mata R."/>
            <person name="Mathew T."/>
            <person name="Ngo R."/>
            <person name="Nguyen L."/>
            <person name="Nguyen N."/>
            <person name="Okwuonu G."/>
            <person name="Ongeri F."/>
            <person name="Pham C."/>
            <person name="Simmons D."/>
            <person name="Wilczek-Boney K."/>
            <person name="Hale W."/>
            <person name="Jakkamsetti A."/>
            <person name="Pham P."/>
            <person name="Ruth R."/>
            <person name="San Lucas F."/>
            <person name="Warren J."/>
            <person name="Zhang J."/>
            <person name="Zhao Z."/>
            <person name="Zhou C."/>
            <person name="Zhu D."/>
            <person name="Lee S."/>
            <person name="Bess C."/>
            <person name="Blankenburg K."/>
            <person name="Forbes L."/>
            <person name="Fu Q."/>
            <person name="Gubbala S."/>
            <person name="Hirani K."/>
            <person name="Jayaseelan J.C."/>
            <person name="Lara F."/>
            <person name="Munidasa M."/>
            <person name="Palculict T."/>
            <person name="Patil S."/>
            <person name="Pu L.-L."/>
            <person name="Saada N."/>
            <person name="Tang L."/>
            <person name="Weissenberger G."/>
            <person name="Zhu Y."/>
            <person name="Hemphill L."/>
            <person name="Shang Y."/>
            <person name="Youmans B."/>
            <person name="Ayvaz T."/>
            <person name="Ross M."/>
            <person name="Santibanez J."/>
            <person name="Aqrawi P."/>
            <person name="Gross S."/>
            <person name="Joshi V."/>
            <person name="Fowler G."/>
            <person name="Nazareth L."/>
            <person name="Reid J."/>
            <person name="Worley K."/>
            <person name="Petrosino J."/>
            <person name="Highlander S."/>
            <person name="Gibbs R."/>
        </authorList>
    </citation>
    <scope>NUCLEOTIDE SEQUENCE [LARGE SCALE GENOMIC DNA]</scope>
    <source>
        <strain evidence="3 4">ATCC BAA-1200</strain>
    </source>
</reference>
<dbReference type="STRING" id="267212.GCA_001063965_00577"/>
<dbReference type="AlphaFoldDB" id="F2BAG8"/>
<accession>F2BAG8</accession>
<evidence type="ECO:0000259" key="2">
    <source>
        <dbReference type="PROSITE" id="PS51186"/>
    </source>
</evidence>
<dbReference type="HOGENOM" id="CLU_1041436_0_0_4"/>
<dbReference type="InterPro" id="IPR016181">
    <property type="entry name" value="Acyl_CoA_acyltransferase"/>
</dbReference>
<dbReference type="Pfam" id="PF00583">
    <property type="entry name" value="Acetyltransf_1"/>
    <property type="match status" value="1"/>
</dbReference>
<keyword evidence="4" id="KW-1185">Reference proteome</keyword>
<feature type="region of interest" description="Disordered" evidence="1">
    <location>
        <begin position="102"/>
        <end position="121"/>
    </location>
</feature>
<dbReference type="Proteomes" id="UP000004105">
    <property type="component" value="Unassembled WGS sequence"/>
</dbReference>
<dbReference type="SUPFAM" id="SSF55729">
    <property type="entry name" value="Acyl-CoA N-acyltransferases (Nat)"/>
    <property type="match status" value="1"/>
</dbReference>
<evidence type="ECO:0000313" key="4">
    <source>
        <dbReference type="Proteomes" id="UP000004105"/>
    </source>
</evidence>
<dbReference type="InterPro" id="IPR021969">
    <property type="entry name" value="DUF3579"/>
</dbReference>
<dbReference type="InterPro" id="IPR000182">
    <property type="entry name" value="GNAT_dom"/>
</dbReference>
<sequence length="267" mass="28910">MTTPAHPEEIVIYGTTSSGKTFRPSDWAERLCGILSSFDKDHRLAYHQWVRPLLVGKIRSVAVGRQLETINPPMFRFLMDFAADNDLRVLDADALAALEAAPPAAAPPQTAPEPAPAPPPEEARFTVREITAGNTAAAHAALAVLHPDLGDAHRFAEHVDTELRPADYRLFGVFESGKNNAAAVCGLRTLTGLGALRRILIEDLATVPQMRRKGCAALLLHAVADLADAEHAALCADLPADADPQVQRLFFRHGFTARALHFARPIT</sequence>
<name>F2BAG8_9NEIS</name>
<dbReference type="Gene3D" id="3.30.70.2340">
    <property type="entry name" value="Uncharacterised protein PF12112 family, DUF3579"/>
    <property type="match status" value="1"/>
</dbReference>
<evidence type="ECO:0000313" key="3">
    <source>
        <dbReference type="EMBL" id="EGF11524.1"/>
    </source>
</evidence>
<keyword evidence="3" id="KW-0808">Transferase</keyword>
<dbReference type="Pfam" id="PF12112">
    <property type="entry name" value="DUF3579"/>
    <property type="match status" value="1"/>
</dbReference>